<evidence type="ECO:0000256" key="1">
    <source>
        <dbReference type="SAM" id="Phobius"/>
    </source>
</evidence>
<dbReference type="AlphaFoldDB" id="A0A7L9RUT0"/>
<dbReference type="Proteomes" id="UP000594001">
    <property type="component" value="Chromosome"/>
</dbReference>
<sequence length="86" mass="10018">MRMYKFVNEMKRKIVGWVCLILSGIGAILPIIPGILFFMLAVVLLKDSSTFVRWIWYQCQARIPKFKELSDSVMPKVDLWLNKLGL</sequence>
<proteinExistence type="predicted"/>
<keyword evidence="1" id="KW-1133">Transmembrane helix</keyword>
<accession>A0A7L9RUT0</accession>
<feature type="transmembrane region" description="Helical" evidence="1">
    <location>
        <begin position="14"/>
        <end position="45"/>
    </location>
</feature>
<evidence type="ECO:0000313" key="2">
    <source>
        <dbReference type="EMBL" id="QOL20128.1"/>
    </source>
</evidence>
<dbReference type="EMBL" id="CP054719">
    <property type="protein sequence ID" value="QOL20128.1"/>
    <property type="molecule type" value="Genomic_DNA"/>
</dbReference>
<name>A0A7L9RUT0_9PROT</name>
<keyword evidence="1" id="KW-0812">Transmembrane</keyword>
<organism evidence="2 3">
    <name type="scientific">Candidatus Bodocaedibacter vickermanii</name>
    <dbReference type="NCBI Taxonomy" id="2741701"/>
    <lineage>
        <taxon>Bacteria</taxon>
        <taxon>Pseudomonadati</taxon>
        <taxon>Pseudomonadota</taxon>
        <taxon>Alphaproteobacteria</taxon>
        <taxon>Holosporales</taxon>
        <taxon>Candidatus Paracaedibacteraceae</taxon>
        <taxon>Candidatus Bodocaedibacter</taxon>
    </lineage>
</organism>
<evidence type="ECO:0000313" key="3">
    <source>
        <dbReference type="Proteomes" id="UP000594001"/>
    </source>
</evidence>
<reference evidence="2 3" key="1">
    <citation type="submission" date="2020-06" db="EMBL/GenBank/DDBJ databases">
        <title>The endosymbiont of the kinetoplastid Bodo saltans is a Paracaedibacter-like alpha-proteobacterium possessing a putative toxin-antitoxin system.</title>
        <authorList>
            <person name="Midha S."/>
            <person name="Rigden D.J."/>
            <person name="Siozios S."/>
            <person name="Hurst G.D.D."/>
            <person name="Jackson A.P."/>
        </authorList>
    </citation>
    <scope>NUCLEOTIDE SEQUENCE [LARGE SCALE GENOMIC DNA]</scope>
    <source>
        <strain evidence="2">Lake Konstanz</strain>
    </source>
</reference>
<dbReference type="KEGG" id="pbal:CPBP_00909"/>
<gene>
    <name evidence="2" type="ORF">CPBP_00909</name>
</gene>
<keyword evidence="1" id="KW-0472">Membrane</keyword>
<keyword evidence="3" id="KW-1185">Reference proteome</keyword>
<evidence type="ECO:0008006" key="4">
    <source>
        <dbReference type="Google" id="ProtNLM"/>
    </source>
</evidence>
<protein>
    <recommendedName>
        <fullName evidence="4">Transmembrane protein (PGPGW)</fullName>
    </recommendedName>
</protein>